<proteinExistence type="predicted"/>
<dbReference type="Proteomes" id="UP001603013">
    <property type="component" value="Unassembled WGS sequence"/>
</dbReference>
<feature type="region of interest" description="Disordered" evidence="1">
    <location>
        <begin position="161"/>
        <end position="307"/>
    </location>
</feature>
<evidence type="ECO:0000313" key="3">
    <source>
        <dbReference type="Proteomes" id="UP001603013"/>
    </source>
</evidence>
<feature type="compositionally biased region" description="Basic and acidic residues" evidence="1">
    <location>
        <begin position="277"/>
        <end position="294"/>
    </location>
</feature>
<evidence type="ECO:0000256" key="1">
    <source>
        <dbReference type="SAM" id="MobiDB-lite"/>
    </source>
</evidence>
<comment type="caution">
    <text evidence="2">The sequence shown here is derived from an EMBL/GenBank/DDBJ whole genome shotgun (WGS) entry which is preliminary data.</text>
</comment>
<reference evidence="2 3" key="1">
    <citation type="submission" date="2024-10" db="EMBL/GenBank/DDBJ databases">
        <title>The Natural Products Discovery Center: Release of the First 8490 Sequenced Strains for Exploring Actinobacteria Biosynthetic Diversity.</title>
        <authorList>
            <person name="Kalkreuter E."/>
            <person name="Kautsar S.A."/>
            <person name="Yang D."/>
            <person name="Bader C.D."/>
            <person name="Teijaro C.N."/>
            <person name="Fluegel L."/>
            <person name="Davis C.M."/>
            <person name="Simpson J.R."/>
            <person name="Lauterbach L."/>
            <person name="Steele A.D."/>
            <person name="Gui C."/>
            <person name="Meng S."/>
            <person name="Li G."/>
            <person name="Viehrig K."/>
            <person name="Ye F."/>
            <person name="Su P."/>
            <person name="Kiefer A.F."/>
            <person name="Nichols A."/>
            <person name="Cepeda A.J."/>
            <person name="Yan W."/>
            <person name="Fan B."/>
            <person name="Jiang Y."/>
            <person name="Adhikari A."/>
            <person name="Zheng C.-J."/>
            <person name="Schuster L."/>
            <person name="Cowan T.M."/>
            <person name="Smanski M.J."/>
            <person name="Chevrette M.G."/>
            <person name="De Carvalho L.P.S."/>
            <person name="Shen B."/>
        </authorList>
    </citation>
    <scope>NUCLEOTIDE SEQUENCE [LARGE SCALE GENOMIC DNA]</scope>
    <source>
        <strain evidence="2 3">NPDC015755</strain>
    </source>
</reference>
<feature type="compositionally biased region" description="Basic and acidic residues" evidence="1">
    <location>
        <begin position="218"/>
        <end position="237"/>
    </location>
</feature>
<dbReference type="EMBL" id="JBIBSM010000010">
    <property type="protein sequence ID" value="MFF8278358.1"/>
    <property type="molecule type" value="Genomic_DNA"/>
</dbReference>
<feature type="compositionally biased region" description="Basic and acidic residues" evidence="1">
    <location>
        <begin position="244"/>
        <end position="265"/>
    </location>
</feature>
<gene>
    <name evidence="2" type="ORF">ACF05T_19975</name>
</gene>
<protein>
    <submittedName>
        <fullName evidence="2">Uncharacterized protein</fullName>
    </submittedName>
</protein>
<accession>A0ABW6YEW4</accession>
<feature type="compositionally biased region" description="Pro residues" evidence="1">
    <location>
        <begin position="162"/>
        <end position="176"/>
    </location>
</feature>
<organism evidence="2 3">
    <name type="scientific">Streptomyces lateritius</name>
    <dbReference type="NCBI Taxonomy" id="67313"/>
    <lineage>
        <taxon>Bacteria</taxon>
        <taxon>Bacillati</taxon>
        <taxon>Actinomycetota</taxon>
        <taxon>Actinomycetes</taxon>
        <taxon>Kitasatosporales</taxon>
        <taxon>Streptomycetaceae</taxon>
        <taxon>Streptomyces</taxon>
    </lineage>
</organism>
<dbReference type="RefSeq" id="WP_391935508.1">
    <property type="nucleotide sequence ID" value="NZ_JBIBSM010000010.1"/>
</dbReference>
<keyword evidence="3" id="KW-1185">Reference proteome</keyword>
<name>A0ABW6YEW4_9ACTN</name>
<feature type="compositionally biased region" description="Basic and acidic residues" evidence="1">
    <location>
        <begin position="190"/>
        <end position="210"/>
    </location>
</feature>
<evidence type="ECO:0000313" key="2">
    <source>
        <dbReference type="EMBL" id="MFF8278358.1"/>
    </source>
</evidence>
<sequence length="307" mass="33367">MDVERVIEELYRLNPGEFVAARDACVAEARKAGDTSAAKAIAALRRPTRATWATNLLAHERREEAGQLVELGRTLREAHRTLDAPQLRAAGRRRHQLVAALAREAAGLARAAGLPIGDTVVHEVEQILHTVLADPEVAERWSHGRLTAVPEAVVGFMGVPAPSVPSPPSPTPPPAPSRRARKEAPVPPEAGERGPGRPQERRRERLERARTAAAQADAEARRREEGLREARDGERAAEAAATEAAERVRALERELHEAHRAERGSRTALTEAASAAKEAERAAREARRAAERAARSVGNLETRDEEP</sequence>